<sequence length="85" mass="9490">MPTMNVSLTPEFVRFIEGEVESGAYASASEVVRDALRLLQTGREERAARLERLRQEIARGEDDFAHGRVSVGSAQEILSQLLDRT</sequence>
<organism evidence="3 4">
    <name type="scientific">Rhizobium aquaticum</name>
    <dbReference type="NCBI Taxonomy" id="1549636"/>
    <lineage>
        <taxon>Bacteria</taxon>
        <taxon>Pseudomonadati</taxon>
        <taxon>Pseudomonadota</taxon>
        <taxon>Alphaproteobacteria</taxon>
        <taxon>Hyphomicrobiales</taxon>
        <taxon>Rhizobiaceae</taxon>
        <taxon>Rhizobium/Agrobacterium group</taxon>
        <taxon>Rhizobium</taxon>
    </lineage>
</organism>
<keyword evidence="4" id="KW-1185">Reference proteome</keyword>
<dbReference type="CDD" id="cd22231">
    <property type="entry name" value="RHH_NikR_HicB-like"/>
    <property type="match status" value="1"/>
</dbReference>
<dbReference type="PANTHER" id="PTHR36582">
    <property type="entry name" value="ANTITOXIN PARD"/>
    <property type="match status" value="1"/>
</dbReference>
<evidence type="ECO:0000313" key="3">
    <source>
        <dbReference type="EMBL" id="MET3613172.1"/>
    </source>
</evidence>
<protein>
    <submittedName>
        <fullName evidence="3">Antitoxin ParD1/3/4</fullName>
    </submittedName>
</protein>
<dbReference type="RefSeq" id="WP_354555661.1">
    <property type="nucleotide sequence ID" value="NZ_JBEPMB010000001.1"/>
</dbReference>
<proteinExistence type="inferred from homology"/>
<keyword evidence="2" id="KW-1277">Toxin-antitoxin system</keyword>
<dbReference type="Pfam" id="PF03693">
    <property type="entry name" value="ParD_antitoxin"/>
    <property type="match status" value="1"/>
</dbReference>
<dbReference type="PANTHER" id="PTHR36582:SF2">
    <property type="entry name" value="ANTITOXIN PARD"/>
    <property type="match status" value="1"/>
</dbReference>
<dbReference type="InterPro" id="IPR022789">
    <property type="entry name" value="ParD"/>
</dbReference>
<gene>
    <name evidence="3" type="ORF">ABID16_001477</name>
</gene>
<dbReference type="SUPFAM" id="SSF47598">
    <property type="entry name" value="Ribbon-helix-helix"/>
    <property type="match status" value="1"/>
</dbReference>
<dbReference type="InterPro" id="IPR038296">
    <property type="entry name" value="ParD_sf"/>
</dbReference>
<dbReference type="InterPro" id="IPR010985">
    <property type="entry name" value="Ribbon_hlx_hlx"/>
</dbReference>
<dbReference type="EMBL" id="JBEPMB010000001">
    <property type="protein sequence ID" value="MET3613172.1"/>
    <property type="molecule type" value="Genomic_DNA"/>
</dbReference>
<evidence type="ECO:0000313" key="4">
    <source>
        <dbReference type="Proteomes" id="UP001549047"/>
    </source>
</evidence>
<evidence type="ECO:0000256" key="1">
    <source>
        <dbReference type="ARBA" id="ARBA00008580"/>
    </source>
</evidence>
<accession>A0ABV2IXE4</accession>
<reference evidence="3 4" key="1">
    <citation type="submission" date="2024-06" db="EMBL/GenBank/DDBJ databases">
        <title>Genomic Encyclopedia of Type Strains, Phase IV (KMG-IV): sequencing the most valuable type-strain genomes for metagenomic binning, comparative biology and taxonomic classification.</title>
        <authorList>
            <person name="Goeker M."/>
        </authorList>
    </citation>
    <scope>NUCLEOTIDE SEQUENCE [LARGE SCALE GENOMIC DNA]</scope>
    <source>
        <strain evidence="3 4">DSM 29780</strain>
    </source>
</reference>
<evidence type="ECO:0000256" key="2">
    <source>
        <dbReference type="ARBA" id="ARBA00022649"/>
    </source>
</evidence>
<dbReference type="Proteomes" id="UP001549047">
    <property type="component" value="Unassembled WGS sequence"/>
</dbReference>
<name>A0ABV2IXE4_9HYPH</name>
<comment type="similarity">
    <text evidence="1">Belongs to the ParD antitoxin family.</text>
</comment>
<dbReference type="Gene3D" id="6.10.10.120">
    <property type="entry name" value="Antitoxin ParD1-like"/>
    <property type="match status" value="1"/>
</dbReference>
<comment type="caution">
    <text evidence="3">The sequence shown here is derived from an EMBL/GenBank/DDBJ whole genome shotgun (WGS) entry which is preliminary data.</text>
</comment>
<dbReference type="NCBIfam" id="TIGR02606">
    <property type="entry name" value="antidote_CC2985"/>
    <property type="match status" value="1"/>
</dbReference>